<evidence type="ECO:0000259" key="1">
    <source>
        <dbReference type="PROSITE" id="PS51352"/>
    </source>
</evidence>
<dbReference type="PANTHER" id="PTHR42852">
    <property type="entry name" value="THIOL:DISULFIDE INTERCHANGE PROTEIN DSBE"/>
    <property type="match status" value="1"/>
</dbReference>
<dbReference type="AlphaFoldDB" id="A0A3B0ZMJ7"/>
<accession>A0A3B0ZMJ7</accession>
<protein>
    <recommendedName>
        <fullName evidence="1">Thioredoxin domain-containing protein</fullName>
    </recommendedName>
</protein>
<feature type="domain" description="Thioredoxin" evidence="1">
    <location>
        <begin position="27"/>
        <end position="168"/>
    </location>
</feature>
<dbReference type="GO" id="GO:0016491">
    <property type="term" value="F:oxidoreductase activity"/>
    <property type="evidence" value="ECO:0007669"/>
    <property type="project" value="InterPro"/>
</dbReference>
<proteinExistence type="predicted"/>
<dbReference type="EMBL" id="UOFM01000476">
    <property type="protein sequence ID" value="VAW82594.1"/>
    <property type="molecule type" value="Genomic_DNA"/>
</dbReference>
<organism evidence="2">
    <name type="scientific">hydrothermal vent metagenome</name>
    <dbReference type="NCBI Taxonomy" id="652676"/>
    <lineage>
        <taxon>unclassified sequences</taxon>
        <taxon>metagenomes</taxon>
        <taxon>ecological metagenomes</taxon>
    </lineage>
</organism>
<dbReference type="PANTHER" id="PTHR42852:SF13">
    <property type="entry name" value="PROTEIN DIPZ"/>
    <property type="match status" value="1"/>
</dbReference>
<dbReference type="Pfam" id="PF00578">
    <property type="entry name" value="AhpC-TSA"/>
    <property type="match status" value="1"/>
</dbReference>
<dbReference type="InterPro" id="IPR013766">
    <property type="entry name" value="Thioredoxin_domain"/>
</dbReference>
<dbReference type="PROSITE" id="PS51352">
    <property type="entry name" value="THIOREDOXIN_2"/>
    <property type="match status" value="1"/>
</dbReference>
<dbReference type="PROSITE" id="PS00194">
    <property type="entry name" value="THIOREDOXIN_1"/>
    <property type="match status" value="1"/>
</dbReference>
<evidence type="ECO:0000313" key="2">
    <source>
        <dbReference type="EMBL" id="VAW82594.1"/>
    </source>
</evidence>
<dbReference type="InterPro" id="IPR017937">
    <property type="entry name" value="Thioredoxin_CS"/>
</dbReference>
<dbReference type="InterPro" id="IPR000866">
    <property type="entry name" value="AhpC/TSA"/>
</dbReference>
<dbReference type="SUPFAM" id="SSF52833">
    <property type="entry name" value="Thioredoxin-like"/>
    <property type="match status" value="1"/>
</dbReference>
<dbReference type="InterPro" id="IPR036249">
    <property type="entry name" value="Thioredoxin-like_sf"/>
</dbReference>
<dbReference type="InterPro" id="IPR050553">
    <property type="entry name" value="Thioredoxin_ResA/DsbE_sf"/>
</dbReference>
<dbReference type="CDD" id="cd02966">
    <property type="entry name" value="TlpA_like_family"/>
    <property type="match status" value="1"/>
</dbReference>
<sequence>MIRVLLLMAMPGVQAAPDFDSLNITPPKQRLPAPDFSLPTLNGGELRLSDFRGQLVLLNFWASFCAPCLEEMPALQHLWDEYRDAGFVVLAVAADRGSIEPVAAFIESGDYRFPVVLDVDGEVRNRYEVRALPTSYLIGADGRFLGRVVGPRDWYTENYRQLVGDLLSGKPVKGMSIP</sequence>
<reference evidence="2" key="1">
    <citation type="submission" date="2018-06" db="EMBL/GenBank/DDBJ databases">
        <authorList>
            <person name="Zhirakovskaya E."/>
        </authorList>
    </citation>
    <scope>NUCLEOTIDE SEQUENCE</scope>
</reference>
<name>A0A3B0ZMJ7_9ZZZZ</name>
<gene>
    <name evidence="2" type="ORF">MNBD_GAMMA14-2740</name>
</gene>
<dbReference type="GO" id="GO:0016209">
    <property type="term" value="F:antioxidant activity"/>
    <property type="evidence" value="ECO:0007669"/>
    <property type="project" value="InterPro"/>
</dbReference>
<dbReference type="Gene3D" id="3.40.30.10">
    <property type="entry name" value="Glutaredoxin"/>
    <property type="match status" value="1"/>
</dbReference>